<comment type="caution">
    <text evidence="8">The sequence shown here is derived from an EMBL/GenBank/DDBJ whole genome shotgun (WGS) entry which is preliminary data.</text>
</comment>
<dbReference type="PANTHER" id="PTHR30363:SF4">
    <property type="entry name" value="GLYCEROL-3-PHOSPHATE REGULON REPRESSOR"/>
    <property type="match status" value="1"/>
</dbReference>
<name>A0ABP8SQM9_9ACTN</name>
<dbReference type="Pfam" id="PF00455">
    <property type="entry name" value="DeoRC"/>
    <property type="match status" value="1"/>
</dbReference>
<comment type="function">
    <text evidence="6">Repressor of the lactose catabolism operon. Galactose-6-phosphate is the inducer.</text>
</comment>
<dbReference type="PRINTS" id="PR00037">
    <property type="entry name" value="HTHLACR"/>
</dbReference>
<evidence type="ECO:0000259" key="7">
    <source>
        <dbReference type="PROSITE" id="PS51000"/>
    </source>
</evidence>
<dbReference type="PROSITE" id="PS00894">
    <property type="entry name" value="HTH_DEOR_1"/>
    <property type="match status" value="1"/>
</dbReference>
<dbReference type="SMART" id="SM01134">
    <property type="entry name" value="DeoRC"/>
    <property type="match status" value="1"/>
</dbReference>
<dbReference type="InterPro" id="IPR018356">
    <property type="entry name" value="Tscrpt_reg_HTH_DeoR_CS"/>
</dbReference>
<keyword evidence="3" id="KW-0805">Transcription regulation</keyword>
<evidence type="ECO:0000313" key="8">
    <source>
        <dbReference type="EMBL" id="GAA4573750.1"/>
    </source>
</evidence>
<dbReference type="PANTHER" id="PTHR30363">
    <property type="entry name" value="HTH-TYPE TRANSCRIPTIONAL REGULATOR SRLR-RELATED"/>
    <property type="match status" value="1"/>
</dbReference>
<dbReference type="SUPFAM" id="SSF46785">
    <property type="entry name" value="Winged helix' DNA-binding domain"/>
    <property type="match status" value="1"/>
</dbReference>
<keyword evidence="9" id="KW-1185">Reference proteome</keyword>
<dbReference type="InterPro" id="IPR014036">
    <property type="entry name" value="DeoR-like_C"/>
</dbReference>
<evidence type="ECO:0000256" key="6">
    <source>
        <dbReference type="ARBA" id="ARBA00024937"/>
    </source>
</evidence>
<keyword evidence="4 8" id="KW-0238">DNA-binding</keyword>
<evidence type="ECO:0000256" key="2">
    <source>
        <dbReference type="ARBA" id="ARBA00022491"/>
    </source>
</evidence>
<feature type="domain" description="HTH deoR-type" evidence="7">
    <location>
        <begin position="17"/>
        <end position="72"/>
    </location>
</feature>
<gene>
    <name evidence="8" type="ORF">GCM10023176_39380</name>
</gene>
<dbReference type="InterPro" id="IPR050313">
    <property type="entry name" value="Carb_Metab_HTH_regulators"/>
</dbReference>
<dbReference type="SMART" id="SM00420">
    <property type="entry name" value="HTH_DEOR"/>
    <property type="match status" value="1"/>
</dbReference>
<evidence type="ECO:0000313" key="9">
    <source>
        <dbReference type="Proteomes" id="UP001500307"/>
    </source>
</evidence>
<dbReference type="InterPro" id="IPR037171">
    <property type="entry name" value="NagB/RpiA_transferase-like"/>
</dbReference>
<protein>
    <recommendedName>
        <fullName evidence="1">Lactose phosphotransferase system repressor</fullName>
    </recommendedName>
</protein>
<dbReference type="EMBL" id="BAABGU010000022">
    <property type="protein sequence ID" value="GAA4573750.1"/>
    <property type="molecule type" value="Genomic_DNA"/>
</dbReference>
<dbReference type="Gene3D" id="3.40.50.1360">
    <property type="match status" value="1"/>
</dbReference>
<dbReference type="Gene3D" id="1.10.10.10">
    <property type="entry name" value="Winged helix-like DNA-binding domain superfamily/Winged helix DNA-binding domain"/>
    <property type="match status" value="1"/>
</dbReference>
<evidence type="ECO:0000256" key="3">
    <source>
        <dbReference type="ARBA" id="ARBA00023015"/>
    </source>
</evidence>
<dbReference type="PROSITE" id="PS51000">
    <property type="entry name" value="HTH_DEOR_2"/>
    <property type="match status" value="1"/>
</dbReference>
<sequence>MTAPQHTGDQKLRYDSAPQRREEILRRMRNAGYVSAPELSAELAVSERTVRRDLQKLADLGLVELVYGGALAPAGVRPGSPFGTRSEVQSRQKRAIASQALRFVEDGATIGIDSGTTTLEMARLLPAGSGVTVVTHSLPTMAALGERDDLTLIGLGGLLHPSTQTFTGPDTIAAISRLRVHTFFLAASGLGRDGAYCSSPLDAEAKQAFIDIAERVVLLTDSSKLRQIAPVPICDYGRLDALITDDAITDVDRSHLTSRTRLLIAAS</sequence>
<keyword evidence="2" id="KW-0678">Repressor</keyword>
<accession>A0ABP8SQM9</accession>
<evidence type="ECO:0000256" key="1">
    <source>
        <dbReference type="ARBA" id="ARBA00021390"/>
    </source>
</evidence>
<dbReference type="SUPFAM" id="SSF100950">
    <property type="entry name" value="NagB/RpiA/CoA transferase-like"/>
    <property type="match status" value="1"/>
</dbReference>
<reference evidence="9" key="1">
    <citation type="journal article" date="2019" name="Int. J. Syst. Evol. Microbiol.">
        <title>The Global Catalogue of Microorganisms (GCM) 10K type strain sequencing project: providing services to taxonomists for standard genome sequencing and annotation.</title>
        <authorList>
            <consortium name="The Broad Institute Genomics Platform"/>
            <consortium name="The Broad Institute Genome Sequencing Center for Infectious Disease"/>
            <person name="Wu L."/>
            <person name="Ma J."/>
        </authorList>
    </citation>
    <scope>NUCLEOTIDE SEQUENCE [LARGE SCALE GENOMIC DNA]</scope>
    <source>
        <strain evidence="9">JCM 3175</strain>
    </source>
</reference>
<evidence type="ECO:0000256" key="4">
    <source>
        <dbReference type="ARBA" id="ARBA00023125"/>
    </source>
</evidence>
<dbReference type="InterPro" id="IPR036390">
    <property type="entry name" value="WH_DNA-bd_sf"/>
</dbReference>
<dbReference type="InterPro" id="IPR036388">
    <property type="entry name" value="WH-like_DNA-bd_sf"/>
</dbReference>
<dbReference type="InterPro" id="IPR001034">
    <property type="entry name" value="DeoR_HTH"/>
</dbReference>
<dbReference type="Pfam" id="PF08220">
    <property type="entry name" value="HTH_DeoR"/>
    <property type="match status" value="1"/>
</dbReference>
<dbReference type="Proteomes" id="UP001500307">
    <property type="component" value="Unassembled WGS sequence"/>
</dbReference>
<proteinExistence type="predicted"/>
<dbReference type="GO" id="GO:0003677">
    <property type="term" value="F:DNA binding"/>
    <property type="evidence" value="ECO:0007669"/>
    <property type="project" value="UniProtKB-KW"/>
</dbReference>
<keyword evidence="5" id="KW-0804">Transcription</keyword>
<organism evidence="8 9">
    <name type="scientific">Micromonospora coerulea</name>
    <dbReference type="NCBI Taxonomy" id="47856"/>
    <lineage>
        <taxon>Bacteria</taxon>
        <taxon>Bacillati</taxon>
        <taxon>Actinomycetota</taxon>
        <taxon>Actinomycetes</taxon>
        <taxon>Micromonosporales</taxon>
        <taxon>Micromonosporaceae</taxon>
        <taxon>Micromonospora</taxon>
    </lineage>
</organism>
<evidence type="ECO:0000256" key="5">
    <source>
        <dbReference type="ARBA" id="ARBA00023163"/>
    </source>
</evidence>
<dbReference type="RefSeq" id="WP_346121592.1">
    <property type="nucleotide sequence ID" value="NZ_BAABGU010000022.1"/>
</dbReference>